<sequence>MGPVSPDVQIDDLCDLVRVIPAGLVGCQLNALDQIISLNTSSGPVEANTATGNGSGEVICFYGFQNLSDESLKRAVPGERPRRPSTASKKRTTTVDAAFVSAVCLVISHAKRLQINERENRRRAPEDALLVEYAGPETAGTNAPQTMRVWPGLRLVGAGGKVQKGVFVTVSEVGERVSLESGQSFEPRELLKHTRLCSAITYASVQGLTLRGRVWLCDVDSPHFTMKHLYMGCSRATSSELLSVLRTEQQPVVQMKTWRESATEPVRACANVLVLAFVMFVLVSPKRVFFTVWAIGIIRTGSGVLGAGIKEAHDACLCFDDMFQEHETLRFIPGRETDDTEPNVEDEGLEDTIKRKFKKFVEEFTYKSKESGKTNQDTKKYMDQLERNFRTGVQKLEFLTASCECHPFWSCTHDGDNGLCRHPFFDLQANCFDSSRAALLSTSQLQEGELKASARCVPKVASGRREPQLVGLRHNASRKTLAEAMAAGPWQVATWRGTGTMLSVHHAAMQSAEMGRHFRACAWAKAAEDRARAAEWARRRREKGHLKVGGVDALSEKHQDQAEGTELLAEPTRCPLCGAALTALTALTDFDCCDCMQRSITGPLEKDRSQEASVSKQTSLQAASRRASLARRMSLQVGRRQSADMDGLGVGRQASDRRKSNEKQKKPATLTRLQRLIQAKHMEFEALPEEKKERFRSAYDQAVAGQGGLGGQQLRQALADLGLAGRQNHEKEVDFLEFVFQVVPKVEQKLVEAKSPKLLLLFNQLDVAMAGSLSCSDCIEALRRHADSFITVLDGDIMEQFWPIFVKELAQQHKVSKHSDETIDFANFQRLASEAEFEYFAWAEPIFNILPTVKEVEVRLFAFQGQMEERAARSAGLPPALEEKHQRGLLGTQELVMALMDSGTLPTVGRLHMTTVSNFATRNNRLSVYRFPDFLEQVDSLRREEKSQREAAFKSWYTIHKWTDDKAIAVTDMPQLIMDLSLVADSCRSVMDVRALVEDCHKSGAEFLQIDASTELCNRVVESARVAARRREALVAEQVKLSEEQVFDMRGCFSEMTHSGVIGPDDLHYLLVELFPDHEIDDAFVQELLDLALPSGYFHSSSKSSSSAPRAAKPSESNPSKSKAAQAQEDEAAAHRKASRFFVDCGSPAENRRVTTGWPPQEGRLKPARLLAANVSGVDLRVSLGSLHEGLAQKEQKFELDIPRVTVEELERNVTLRTGLHAYVLHGFAHKWKAMNWTLDYLMGKIPFEWVDYYPNNMRDVSSKPYLWKFDKAVREFQIPKEFRTGKPKYMQIRLGLRGWKRLKKDFVPKPLPEVFWDDDEWIGSCMSQDGKVDQSAINNFFVTNQWKFLLIGEEGTSMFFHKDGTESPVPIIDISALSGDDAAGRRSVAQEIGRACEKIGFFVVVNHGIPQEVVDNAWNKTLAFFDMPLDEKKKFISEDESKNPYGYSVLGGEQLSRGKEVDGGGKSAAAGDLKVPSWDGEAAGWNNYVRKVRLHWERTPPKKRRLIGAELASRLTGRAWDVSSDLDHARLQQKEGATYLLEYLELRLGRSPVPDLGTRLEDFLVRLRRQPGSRMVQWTTELRECYRRLQRALARARGSPKRTTATSPRRLGASSPKASTDGSGLPIDRRRSDTTAEPEPQADDEVQEVHPGAQVDDHPPVADERSDRGSRGWTAAEWEAWWNNYDTGGWNYSARGRHQDESDDEDEAQPEWEKFQLEEIDALPPEVLGWILLRRAHLPSHARLSVLAATNNRLDIDLIERALRDQEEDLLQAEERRGPKRTYWVEQEGSWGLLLDEPIPDEAQGNIHWVGDRLPEEVHPVFAAEEEPEAWCTLHGDAEVFWYYQDGDWWTEDPEGWFDVNEAMAVDPTSGKEMQEALALFQDKVRSFKESRQLVAARNTARGFYPLAGKGKGKGKSKGKGSFSPKGKGKGKKGAASSGPPPSTALAADGGQKPGSASYTGCFICGAKDHDFRRCPKRGAGKGSGTAAAHLLSDGAWNEPPTYMVHAVAEDEATEGNPENAGTLGTGQILMVNTASREPEETIEEPEDEPLCYMHVIEGMPADDLAFGNFQIEAAMSVAGQLHPGYAVIDSGATETVGSLEAIEAIVSMRRSRYGLENVRIYPEARRSFRFGNAQQETATSYVEVPQTLAGRPVALGVFALDVPRIPILLSIRTLKKLGAEINFQRRTIVFKAIDPGVVIGLQESASGHLLLDLVHDWLRTPSAGQSFSGTVLSQAFPTILMNLYLNHLYHNSLEDPNFQNNLENMFMLLCRLLSLEIRWGTCAPDFSLVNFLCAIMASKDKGAPAESSGSTAAPPKAASKAKSKTKADKVKTEYDMSRAAGPDPRDPRTAGPPCHGNHVPMPAGRGSLSGANAHGRWEVCKECRLRLLYVPAFGAHAHYRQAGPLPADVKKAVEIMEERVAAGEPGAKEILNAKAAALQGAEDSLLRRLETVRSQKAQAMNKAESSKAKDGYPDNNPSADAKAKDKLKERGAQPKKKPDPPQHVDSDSESSGMSAVDEPRRIPKKSAKRQNAKEAELQEAQGEGGHVDQGQSSRTGRMILDEEGFLTAPGNLDANQAGAIRDSVKEILDGFDGDVAELPRHHSGIHLLEVGTSAASGLRTAVEQRHGAAARMSPFEFDFGRKAGADQALEAARALTPALLWISMPSAGLELPANEPPEASPEQHKTWQYRRKRGRKMMKTALRLAEDQVKRGGHVAWEWPKDSPAWKEPEVKGFLRKLAKQAAMHVAVFEDKAVGKVWRIVATSPALQRAIVHAQAATSERRTPSAMSRSLSVSSRYPEKLCKAIAEFALQAEQ</sequence>
<evidence type="ECO:0000256" key="1">
    <source>
        <dbReference type="ARBA" id="ARBA00022723"/>
    </source>
</evidence>
<feature type="compositionally biased region" description="Low complexity" evidence="4">
    <location>
        <begin position="1101"/>
        <end position="1117"/>
    </location>
</feature>
<dbReference type="InterPro" id="IPR027443">
    <property type="entry name" value="IPNS-like_sf"/>
</dbReference>
<feature type="compositionally biased region" description="Basic and acidic residues" evidence="4">
    <location>
        <begin position="2327"/>
        <end position="2338"/>
    </location>
</feature>
<evidence type="ECO:0000256" key="4">
    <source>
        <dbReference type="SAM" id="MobiDB-lite"/>
    </source>
</evidence>
<reference evidence="6 7" key="1">
    <citation type="submission" date="2016-02" db="EMBL/GenBank/DDBJ databases">
        <title>Genome analysis of coral dinoflagellate symbionts highlights evolutionary adaptations to a symbiotic lifestyle.</title>
        <authorList>
            <person name="Aranda M."/>
            <person name="Li Y."/>
            <person name="Liew Y.J."/>
            <person name="Baumgarten S."/>
            <person name="Simakov O."/>
            <person name="Wilson M."/>
            <person name="Piel J."/>
            <person name="Ashoor H."/>
            <person name="Bougouffa S."/>
            <person name="Bajic V.B."/>
            <person name="Ryu T."/>
            <person name="Ravasi T."/>
            <person name="Bayer T."/>
            <person name="Micklem G."/>
            <person name="Kim H."/>
            <person name="Bhak J."/>
            <person name="Lajeunesse T.C."/>
            <person name="Voolstra C.R."/>
        </authorList>
    </citation>
    <scope>NUCLEOTIDE SEQUENCE [LARGE SCALE GENOMIC DNA]</scope>
    <source>
        <strain evidence="6 7">CCMP2467</strain>
    </source>
</reference>
<feature type="compositionally biased region" description="Basic and acidic residues" evidence="4">
    <location>
        <begin position="2483"/>
        <end position="2508"/>
    </location>
</feature>
<feature type="region of interest" description="Disordered" evidence="4">
    <location>
        <begin position="1594"/>
        <end position="1672"/>
    </location>
</feature>
<evidence type="ECO:0000256" key="2">
    <source>
        <dbReference type="ARBA" id="ARBA00023002"/>
    </source>
</evidence>
<feature type="compositionally biased region" description="Low complexity" evidence="4">
    <location>
        <begin position="2309"/>
        <end position="2320"/>
    </location>
</feature>
<dbReference type="SUPFAM" id="SSF47473">
    <property type="entry name" value="EF-hand"/>
    <property type="match status" value="1"/>
</dbReference>
<feature type="compositionally biased region" description="Low complexity" evidence="4">
    <location>
        <begin position="619"/>
        <end position="636"/>
    </location>
</feature>
<feature type="compositionally biased region" description="Basic and acidic residues" evidence="4">
    <location>
        <begin position="72"/>
        <end position="82"/>
    </location>
</feature>
<evidence type="ECO:0000259" key="5">
    <source>
        <dbReference type="Pfam" id="PF14226"/>
    </source>
</evidence>
<name>A0A1Q9CRA2_SYMMI</name>
<dbReference type="InterPro" id="IPR026992">
    <property type="entry name" value="DIOX_N"/>
</dbReference>
<keyword evidence="3" id="KW-0408">Iron</keyword>
<feature type="region of interest" description="Disordered" evidence="4">
    <location>
        <begin position="72"/>
        <end position="91"/>
    </location>
</feature>
<feature type="region of interest" description="Disordered" evidence="4">
    <location>
        <begin position="1101"/>
        <end position="1130"/>
    </location>
</feature>
<feature type="region of interest" description="Disordered" evidence="4">
    <location>
        <begin position="605"/>
        <end position="669"/>
    </location>
</feature>
<organism evidence="6 7">
    <name type="scientific">Symbiodinium microadriaticum</name>
    <name type="common">Dinoflagellate</name>
    <name type="synonym">Zooxanthella microadriatica</name>
    <dbReference type="NCBI Taxonomy" id="2951"/>
    <lineage>
        <taxon>Eukaryota</taxon>
        <taxon>Sar</taxon>
        <taxon>Alveolata</taxon>
        <taxon>Dinophyceae</taxon>
        <taxon>Suessiales</taxon>
        <taxon>Symbiodiniaceae</taxon>
        <taxon>Symbiodinium</taxon>
    </lineage>
</organism>
<dbReference type="SUPFAM" id="SSF51197">
    <property type="entry name" value="Clavaminate synthase-like"/>
    <property type="match status" value="1"/>
</dbReference>
<dbReference type="InterPro" id="IPR011992">
    <property type="entry name" value="EF-hand-dom_pair"/>
</dbReference>
<evidence type="ECO:0000313" key="7">
    <source>
        <dbReference type="Proteomes" id="UP000186817"/>
    </source>
</evidence>
<dbReference type="EMBL" id="LSRX01000977">
    <property type="protein sequence ID" value="OLP85453.1"/>
    <property type="molecule type" value="Genomic_DNA"/>
</dbReference>
<keyword evidence="7" id="KW-1185">Reference proteome</keyword>
<feature type="region of interest" description="Disordered" evidence="4">
    <location>
        <begin position="2674"/>
        <end position="2693"/>
    </location>
</feature>
<keyword evidence="2" id="KW-0560">Oxidoreductase</keyword>
<evidence type="ECO:0000256" key="3">
    <source>
        <dbReference type="ARBA" id="ARBA00023004"/>
    </source>
</evidence>
<feature type="domain" description="Non-haem dioxygenase N-terminal" evidence="5">
    <location>
        <begin position="1370"/>
        <end position="1458"/>
    </location>
</feature>
<dbReference type="GO" id="GO:0016491">
    <property type="term" value="F:oxidoreductase activity"/>
    <property type="evidence" value="ECO:0007669"/>
    <property type="project" value="UniProtKB-KW"/>
</dbReference>
<feature type="region of interest" description="Disordered" evidence="4">
    <location>
        <begin position="2458"/>
        <end position="2556"/>
    </location>
</feature>
<gene>
    <name evidence="6" type="primary">GA20OX1</name>
    <name evidence="6" type="ORF">AK812_SmicGene33579</name>
</gene>
<dbReference type="GO" id="GO:0046872">
    <property type="term" value="F:metal ion binding"/>
    <property type="evidence" value="ECO:0007669"/>
    <property type="project" value="UniProtKB-KW"/>
</dbReference>
<dbReference type="PANTHER" id="PTHR10209">
    <property type="entry name" value="OXIDOREDUCTASE, 2OG-FE II OXYGENASE FAMILY PROTEIN"/>
    <property type="match status" value="1"/>
</dbReference>
<keyword evidence="1" id="KW-0479">Metal-binding</keyword>
<comment type="caution">
    <text evidence="6">The sequence shown here is derived from an EMBL/GenBank/DDBJ whole genome shotgun (WGS) entry which is preliminary data.</text>
</comment>
<accession>A0A1Q9CRA2</accession>
<feature type="region of interest" description="Disordered" evidence="4">
    <location>
        <begin position="2304"/>
        <end position="2367"/>
    </location>
</feature>
<dbReference type="PANTHER" id="PTHR10209:SF881">
    <property type="entry name" value="FI07970P-RELATED"/>
    <property type="match status" value="1"/>
</dbReference>
<evidence type="ECO:0000313" key="6">
    <source>
        <dbReference type="EMBL" id="OLP85453.1"/>
    </source>
</evidence>
<dbReference type="OrthoDB" id="437555at2759"/>
<dbReference type="Pfam" id="PF14226">
    <property type="entry name" value="DIOX_N"/>
    <property type="match status" value="1"/>
</dbReference>
<dbReference type="InterPro" id="IPR021109">
    <property type="entry name" value="Peptidase_aspartic_dom_sf"/>
</dbReference>
<feature type="compositionally biased region" description="Basic and acidic residues" evidence="4">
    <location>
        <begin position="1656"/>
        <end position="1671"/>
    </location>
</feature>
<dbReference type="Proteomes" id="UP000186817">
    <property type="component" value="Unassembled WGS sequence"/>
</dbReference>
<dbReference type="Gene3D" id="2.40.70.10">
    <property type="entry name" value="Acid Proteases"/>
    <property type="match status" value="1"/>
</dbReference>
<protein>
    <submittedName>
        <fullName evidence="6">Gibberellin 20 oxidase 1</fullName>
    </submittedName>
</protein>
<feature type="compositionally biased region" description="Basic and acidic residues" evidence="4">
    <location>
        <begin position="654"/>
        <end position="665"/>
    </location>
</feature>
<proteinExistence type="predicted"/>
<dbReference type="Gene3D" id="2.60.120.330">
    <property type="entry name" value="B-lactam Antibiotic, Isopenicillin N Synthase, Chain"/>
    <property type="match status" value="1"/>
</dbReference>
<feature type="region of interest" description="Disordered" evidence="4">
    <location>
        <begin position="1907"/>
        <end position="1953"/>
    </location>
</feature>